<name>A0AA38FIS1_TAXCH</name>
<comment type="caution">
    <text evidence="1">The sequence shown here is derived from an EMBL/GenBank/DDBJ whole genome shotgun (WGS) entry which is preliminary data.</text>
</comment>
<evidence type="ECO:0000313" key="1">
    <source>
        <dbReference type="EMBL" id="KAH9304763.1"/>
    </source>
</evidence>
<dbReference type="EMBL" id="JAHRHJ020000008">
    <property type="protein sequence ID" value="KAH9304763.1"/>
    <property type="molecule type" value="Genomic_DNA"/>
</dbReference>
<dbReference type="Proteomes" id="UP000824469">
    <property type="component" value="Unassembled WGS sequence"/>
</dbReference>
<evidence type="ECO:0000313" key="2">
    <source>
        <dbReference type="Proteomes" id="UP000824469"/>
    </source>
</evidence>
<gene>
    <name evidence="1" type="ORF">KI387_009167</name>
</gene>
<dbReference type="AlphaFoldDB" id="A0AA38FIS1"/>
<sequence>GQSLSHPTLVMSWVYERFIPYGRGVEVADPGAVRAARWTDMSVLRAPHQPVTSLTTDDMEATPYQAMAGLWGEEALTLISCSTTGQLVDRVGRVEIHPFDRVPQ</sequence>
<reference evidence="1 2" key="1">
    <citation type="journal article" date="2021" name="Nat. Plants">
        <title>The Taxus genome provides insights into paclitaxel biosynthesis.</title>
        <authorList>
            <person name="Xiong X."/>
            <person name="Gou J."/>
            <person name="Liao Q."/>
            <person name="Li Y."/>
            <person name="Zhou Q."/>
            <person name="Bi G."/>
            <person name="Li C."/>
            <person name="Du R."/>
            <person name="Wang X."/>
            <person name="Sun T."/>
            <person name="Guo L."/>
            <person name="Liang H."/>
            <person name="Lu P."/>
            <person name="Wu Y."/>
            <person name="Zhang Z."/>
            <person name="Ro D.K."/>
            <person name="Shang Y."/>
            <person name="Huang S."/>
            <person name="Yan J."/>
        </authorList>
    </citation>
    <scope>NUCLEOTIDE SEQUENCE [LARGE SCALE GENOMIC DNA]</scope>
    <source>
        <strain evidence="1">Ta-2019</strain>
    </source>
</reference>
<protein>
    <submittedName>
        <fullName evidence="1">Uncharacterized protein</fullName>
    </submittedName>
</protein>
<feature type="non-terminal residue" evidence="1">
    <location>
        <position position="1"/>
    </location>
</feature>
<accession>A0AA38FIS1</accession>
<organism evidence="1 2">
    <name type="scientific">Taxus chinensis</name>
    <name type="common">Chinese yew</name>
    <name type="synonym">Taxus wallichiana var. chinensis</name>
    <dbReference type="NCBI Taxonomy" id="29808"/>
    <lineage>
        <taxon>Eukaryota</taxon>
        <taxon>Viridiplantae</taxon>
        <taxon>Streptophyta</taxon>
        <taxon>Embryophyta</taxon>
        <taxon>Tracheophyta</taxon>
        <taxon>Spermatophyta</taxon>
        <taxon>Pinopsida</taxon>
        <taxon>Pinidae</taxon>
        <taxon>Conifers II</taxon>
        <taxon>Cupressales</taxon>
        <taxon>Taxaceae</taxon>
        <taxon>Taxus</taxon>
    </lineage>
</organism>
<keyword evidence="2" id="KW-1185">Reference proteome</keyword>
<proteinExistence type="predicted"/>